<dbReference type="RefSeq" id="WP_310799961.1">
    <property type="nucleotide sequence ID" value="NZ_CP123872.1"/>
</dbReference>
<name>A0AA52EEM7_9PROT</name>
<dbReference type="EMBL" id="CP123872">
    <property type="protein sequence ID" value="WND04097.1"/>
    <property type="molecule type" value="Genomic_DNA"/>
</dbReference>
<dbReference type="NCBIfam" id="TIGR00813">
    <property type="entry name" value="sss"/>
    <property type="match status" value="1"/>
</dbReference>
<reference evidence="10" key="1">
    <citation type="submission" date="2023-04" db="EMBL/GenBank/DDBJ databases">
        <title>Complete genome sequence of Temperatibacter marinus.</title>
        <authorList>
            <person name="Rong J.-C."/>
            <person name="Yi M.-L."/>
            <person name="Zhao Q."/>
        </authorList>
    </citation>
    <scope>NUCLEOTIDE SEQUENCE</scope>
    <source>
        <strain evidence="10">NBRC 110045</strain>
    </source>
</reference>
<comment type="similarity">
    <text evidence="2 8">Belongs to the sodium:solute symporter (SSF) (TC 2.A.21) family.</text>
</comment>
<comment type="subcellular location">
    <subcellularLocation>
        <location evidence="1">Membrane</location>
        <topology evidence="1">Multi-pass membrane protein</topology>
    </subcellularLocation>
</comment>
<dbReference type="PROSITE" id="PS00456">
    <property type="entry name" value="NA_SOLUT_SYMP_1"/>
    <property type="match status" value="1"/>
</dbReference>
<gene>
    <name evidence="10" type="ORF">QGN29_06880</name>
</gene>
<organism evidence="10 11">
    <name type="scientific">Temperatibacter marinus</name>
    <dbReference type="NCBI Taxonomy" id="1456591"/>
    <lineage>
        <taxon>Bacteria</taxon>
        <taxon>Pseudomonadati</taxon>
        <taxon>Pseudomonadota</taxon>
        <taxon>Alphaproteobacteria</taxon>
        <taxon>Kordiimonadales</taxon>
        <taxon>Temperatibacteraceae</taxon>
        <taxon>Temperatibacter</taxon>
    </lineage>
</organism>
<feature type="transmembrane region" description="Helical" evidence="9">
    <location>
        <begin position="241"/>
        <end position="261"/>
    </location>
</feature>
<dbReference type="Pfam" id="PF00474">
    <property type="entry name" value="SSF"/>
    <property type="match status" value="1"/>
</dbReference>
<dbReference type="AlphaFoldDB" id="A0AA52EEM7"/>
<evidence type="ECO:0000313" key="10">
    <source>
        <dbReference type="EMBL" id="WND04097.1"/>
    </source>
</evidence>
<dbReference type="PANTHER" id="PTHR11819">
    <property type="entry name" value="SOLUTE CARRIER FAMILY 5"/>
    <property type="match status" value="1"/>
</dbReference>
<feature type="transmembrane region" description="Helical" evidence="9">
    <location>
        <begin position="181"/>
        <end position="203"/>
    </location>
</feature>
<feature type="transmembrane region" description="Helical" evidence="9">
    <location>
        <begin position="6"/>
        <end position="25"/>
    </location>
</feature>
<dbReference type="PANTHER" id="PTHR11819:SF195">
    <property type="entry name" value="SODIUM_GLUCOSE COTRANSPORTER 4"/>
    <property type="match status" value="1"/>
</dbReference>
<keyword evidence="3 9" id="KW-0812">Transmembrane</keyword>
<feature type="transmembrane region" description="Helical" evidence="9">
    <location>
        <begin position="46"/>
        <end position="62"/>
    </location>
</feature>
<protein>
    <submittedName>
        <fullName evidence="10">Sodium/sugar symporter</fullName>
    </submittedName>
</protein>
<dbReference type="Gene3D" id="1.20.1730.10">
    <property type="entry name" value="Sodium/glucose cotransporter"/>
    <property type="match status" value="1"/>
</dbReference>
<dbReference type="GO" id="GO:0005886">
    <property type="term" value="C:plasma membrane"/>
    <property type="evidence" value="ECO:0007669"/>
    <property type="project" value="TreeGrafter"/>
</dbReference>
<keyword evidence="7" id="KW-0406">Ion transport</keyword>
<feature type="transmembrane region" description="Helical" evidence="9">
    <location>
        <begin position="458"/>
        <end position="478"/>
    </location>
</feature>
<evidence type="ECO:0000256" key="2">
    <source>
        <dbReference type="ARBA" id="ARBA00006434"/>
    </source>
</evidence>
<feature type="transmembrane region" description="Helical" evidence="9">
    <location>
        <begin position="433"/>
        <end position="452"/>
    </location>
</feature>
<dbReference type="PROSITE" id="PS50283">
    <property type="entry name" value="NA_SOLUT_SYMP_3"/>
    <property type="match status" value="1"/>
</dbReference>
<dbReference type="CDD" id="cd10325">
    <property type="entry name" value="SLC5sbd_vSGLT"/>
    <property type="match status" value="1"/>
</dbReference>
<evidence type="ECO:0000256" key="1">
    <source>
        <dbReference type="ARBA" id="ARBA00004141"/>
    </source>
</evidence>
<keyword evidence="5 9" id="KW-1133">Transmembrane helix</keyword>
<keyword evidence="11" id="KW-1185">Reference proteome</keyword>
<evidence type="ECO:0000256" key="7">
    <source>
        <dbReference type="ARBA" id="ARBA00023201"/>
    </source>
</evidence>
<dbReference type="Proteomes" id="UP001268683">
    <property type="component" value="Chromosome"/>
</dbReference>
<dbReference type="InterPro" id="IPR001734">
    <property type="entry name" value="Na/solute_symporter"/>
</dbReference>
<keyword evidence="7" id="KW-0915">Sodium</keyword>
<accession>A0AA52EEM7</accession>
<evidence type="ECO:0000256" key="5">
    <source>
        <dbReference type="ARBA" id="ARBA00022989"/>
    </source>
</evidence>
<feature type="transmembrane region" description="Helical" evidence="9">
    <location>
        <begin position="499"/>
        <end position="519"/>
    </location>
</feature>
<feature type="transmembrane region" description="Helical" evidence="9">
    <location>
        <begin position="327"/>
        <end position="351"/>
    </location>
</feature>
<keyword evidence="4" id="KW-0813">Transport</keyword>
<keyword evidence="6 9" id="KW-0472">Membrane</keyword>
<dbReference type="InterPro" id="IPR038377">
    <property type="entry name" value="Na/Glc_symporter_sf"/>
</dbReference>
<feature type="transmembrane region" description="Helical" evidence="9">
    <location>
        <begin position="404"/>
        <end position="426"/>
    </location>
</feature>
<evidence type="ECO:0000256" key="9">
    <source>
        <dbReference type="SAM" id="Phobius"/>
    </source>
</evidence>
<proteinExistence type="inferred from homology"/>
<dbReference type="GO" id="GO:0005412">
    <property type="term" value="F:D-glucose:sodium symporter activity"/>
    <property type="evidence" value="ECO:0007669"/>
    <property type="project" value="TreeGrafter"/>
</dbReference>
<feature type="transmembrane region" description="Helical" evidence="9">
    <location>
        <begin position="157"/>
        <end position="174"/>
    </location>
</feature>
<feature type="transmembrane region" description="Helical" evidence="9">
    <location>
        <begin position="82"/>
        <end position="102"/>
    </location>
</feature>
<dbReference type="InterPro" id="IPR018212">
    <property type="entry name" value="Na/solute_symporter_CS"/>
</dbReference>
<evidence type="ECO:0000256" key="4">
    <source>
        <dbReference type="ARBA" id="ARBA00022847"/>
    </source>
</evidence>
<feature type="transmembrane region" description="Helical" evidence="9">
    <location>
        <begin position="282"/>
        <end position="307"/>
    </location>
</feature>
<evidence type="ECO:0000256" key="3">
    <source>
        <dbReference type="ARBA" id="ARBA00022692"/>
    </source>
</evidence>
<keyword evidence="7" id="KW-0739">Sodium transport</keyword>
<evidence type="ECO:0000256" key="6">
    <source>
        <dbReference type="ARBA" id="ARBA00023136"/>
    </source>
</evidence>
<evidence type="ECO:0000313" key="11">
    <source>
        <dbReference type="Proteomes" id="UP001268683"/>
    </source>
</evidence>
<feature type="transmembrane region" description="Helical" evidence="9">
    <location>
        <begin position="372"/>
        <end position="392"/>
    </location>
</feature>
<keyword evidence="4" id="KW-0769">Symport</keyword>
<sequence>MSLATLDIAIVVIYVLMIITIAQYVSREKAGHSKDTKDYFLAGKSLPWWAIGASLIAANISAEQIIGMSGSGYAMGLAIASYEWMAAITLLIVGKYFLPIFLKNQIYSMPQFLEKRYDGRVRFVMAIFWMALYIFVNLTSILWLGALAMNSITGIDITYALVLLGAAAMAYSLYGGLKAVALTDIIQVVLLVAGGLFVAAITLGKIGGEAGVMGGLNILSTTLPEKFDMILSPDNPYYKDLPGLSVILGGMWMMNLSYWGFNQYVIQRALAARDIHEARKGIVFAAFLKILMPIIVVLPGIAAALLVTDLAKPDQAYPEMMKLLPVGIKGLVFAALIAAILSSLGSMMNSISTIFTMDLYKVRNKEASEAKLVTVGRLMAFASMAIAMMIAQPLLGNFSQAFQFIQEFTGFFTPGIVVIFLLGLFWKKATANSALVAAIGSFVLSIVLRQYWPEIPFIDRVGLVFLLCGAFAVLISLVQPAEAGSNVIETEGAVYHSRWHFNAGSLAVILIVSALYVIWW</sequence>
<feature type="transmembrane region" description="Helical" evidence="9">
    <location>
        <begin position="123"/>
        <end position="145"/>
    </location>
</feature>
<dbReference type="KEGG" id="tmk:QGN29_06880"/>
<evidence type="ECO:0000256" key="8">
    <source>
        <dbReference type="RuleBase" id="RU362091"/>
    </source>
</evidence>